<gene>
    <name evidence="1" type="ORF">Cvel_16111</name>
</gene>
<proteinExistence type="predicted"/>
<organism evidence="1">
    <name type="scientific">Chromera velia CCMP2878</name>
    <dbReference type="NCBI Taxonomy" id="1169474"/>
    <lineage>
        <taxon>Eukaryota</taxon>
        <taxon>Sar</taxon>
        <taxon>Alveolata</taxon>
        <taxon>Colpodellida</taxon>
        <taxon>Chromeraceae</taxon>
        <taxon>Chromera</taxon>
    </lineage>
</organism>
<reference evidence="1" key="1">
    <citation type="submission" date="2014-11" db="EMBL/GenBank/DDBJ databases">
        <authorList>
            <person name="Otto D Thomas"/>
            <person name="Naeem Raeece"/>
        </authorList>
    </citation>
    <scope>NUCLEOTIDE SEQUENCE</scope>
</reference>
<name>A0A0G4FB86_9ALVE</name>
<accession>A0A0G4FB86</accession>
<sequence>MRTSSSGYGNMQILHVAILGDSEEWYGGLTLTNRDKVGVNVKHYVARTEVEVLEKVVEWVPHLSSEVSEQLQIFHRHVVDCVSPPDAE</sequence>
<dbReference type="EMBL" id="CDMZ01000250">
    <property type="protein sequence ID" value="CEM10144.1"/>
    <property type="molecule type" value="Genomic_DNA"/>
</dbReference>
<protein>
    <submittedName>
        <fullName evidence="1">Uncharacterized protein</fullName>
    </submittedName>
</protein>
<evidence type="ECO:0000313" key="1">
    <source>
        <dbReference type="EMBL" id="CEM10144.1"/>
    </source>
</evidence>
<dbReference type="VEuPathDB" id="CryptoDB:Cvel_16111"/>
<dbReference type="AlphaFoldDB" id="A0A0G4FB86"/>